<evidence type="ECO:0000256" key="7">
    <source>
        <dbReference type="SAM" id="Phobius"/>
    </source>
</evidence>
<keyword evidence="4 7" id="KW-0812">Transmembrane</keyword>
<name>A0ABX1GLL7_9GAMM</name>
<accession>A0ABX1GLL7</accession>
<evidence type="ECO:0000256" key="2">
    <source>
        <dbReference type="ARBA" id="ARBA00022448"/>
    </source>
</evidence>
<evidence type="ECO:0000256" key="1">
    <source>
        <dbReference type="ARBA" id="ARBA00004651"/>
    </source>
</evidence>
<dbReference type="EMBL" id="JAAWWK010000007">
    <property type="protein sequence ID" value="NKI19327.1"/>
    <property type="molecule type" value="Genomic_DNA"/>
</dbReference>
<keyword evidence="6 7" id="KW-0472">Membrane</keyword>
<comment type="subcellular location">
    <subcellularLocation>
        <location evidence="1">Cell membrane</location>
        <topology evidence="1">Multi-pass membrane protein</topology>
    </subcellularLocation>
</comment>
<evidence type="ECO:0000313" key="8">
    <source>
        <dbReference type="EMBL" id="NKI19327.1"/>
    </source>
</evidence>
<feature type="transmembrane region" description="Helical" evidence="7">
    <location>
        <begin position="71"/>
        <end position="95"/>
    </location>
</feature>
<keyword evidence="5 7" id="KW-1133">Transmembrane helix</keyword>
<keyword evidence="9" id="KW-1185">Reference proteome</keyword>
<protein>
    <submittedName>
        <fullName evidence="8">Cobalamin biosynthesis protein CbiM</fullName>
    </submittedName>
</protein>
<gene>
    <name evidence="8" type="ORF">HCU74_18115</name>
</gene>
<evidence type="ECO:0000256" key="4">
    <source>
        <dbReference type="ARBA" id="ARBA00022692"/>
    </source>
</evidence>
<sequence>MHIEPGMISAAKLAYANVSALALLGFYGRTLLLSPALLLRTAIAALFFSLFMQSFHLSVGPSELHFIGAMTLYLTLGFVPTLCGFGAGLLLQGLLFEPHDLPHLAVNSLSLIMPLIAVHAARSRFAMNRLNWQTVLKLDAMYYSGVAGMVAFWLSMSDASTSVAAWASWASSYLAIVIIEPLLTLATVAVLTHYRDRPIVARCFDTQHLNGATS</sequence>
<dbReference type="Proteomes" id="UP000765845">
    <property type="component" value="Unassembled WGS sequence"/>
</dbReference>
<proteinExistence type="predicted"/>
<keyword evidence="2" id="KW-0813">Transport</keyword>
<evidence type="ECO:0000313" key="9">
    <source>
        <dbReference type="Proteomes" id="UP000765845"/>
    </source>
</evidence>
<reference evidence="8 9" key="1">
    <citation type="submission" date="2020-04" db="EMBL/GenBank/DDBJ databases">
        <authorList>
            <person name="Yoon J."/>
        </authorList>
    </citation>
    <scope>NUCLEOTIDE SEQUENCE [LARGE SCALE GENOMIC DNA]</scope>
    <source>
        <strain evidence="8 9">KMU-166</strain>
    </source>
</reference>
<feature type="transmembrane region" description="Helical" evidence="7">
    <location>
        <begin position="12"/>
        <end position="32"/>
    </location>
</feature>
<dbReference type="Gene3D" id="1.10.1760.20">
    <property type="match status" value="1"/>
</dbReference>
<feature type="transmembrane region" description="Helical" evidence="7">
    <location>
        <begin position="142"/>
        <end position="167"/>
    </location>
</feature>
<evidence type="ECO:0000256" key="6">
    <source>
        <dbReference type="ARBA" id="ARBA00023136"/>
    </source>
</evidence>
<dbReference type="RefSeq" id="WP_168451847.1">
    <property type="nucleotide sequence ID" value="NZ_JAAWWK010000007.1"/>
</dbReference>
<dbReference type="Pfam" id="PF01891">
    <property type="entry name" value="CbiM"/>
    <property type="match status" value="1"/>
</dbReference>
<evidence type="ECO:0000256" key="3">
    <source>
        <dbReference type="ARBA" id="ARBA00022475"/>
    </source>
</evidence>
<feature type="transmembrane region" description="Helical" evidence="7">
    <location>
        <begin position="173"/>
        <end position="192"/>
    </location>
</feature>
<dbReference type="InterPro" id="IPR002751">
    <property type="entry name" value="CbiM/NikMN"/>
</dbReference>
<comment type="caution">
    <text evidence="8">The sequence shown here is derived from an EMBL/GenBank/DDBJ whole genome shotgun (WGS) entry which is preliminary data.</text>
</comment>
<organism evidence="8 9">
    <name type="scientific">Spongiibacter thalassae</name>
    <dbReference type="NCBI Taxonomy" id="2721624"/>
    <lineage>
        <taxon>Bacteria</taxon>
        <taxon>Pseudomonadati</taxon>
        <taxon>Pseudomonadota</taxon>
        <taxon>Gammaproteobacteria</taxon>
        <taxon>Cellvibrionales</taxon>
        <taxon>Spongiibacteraceae</taxon>
        <taxon>Spongiibacter</taxon>
    </lineage>
</organism>
<evidence type="ECO:0000256" key="5">
    <source>
        <dbReference type="ARBA" id="ARBA00022989"/>
    </source>
</evidence>
<feature type="transmembrane region" description="Helical" evidence="7">
    <location>
        <begin position="38"/>
        <end position="59"/>
    </location>
</feature>
<keyword evidence="3" id="KW-1003">Cell membrane</keyword>
<feature type="transmembrane region" description="Helical" evidence="7">
    <location>
        <begin position="101"/>
        <end position="121"/>
    </location>
</feature>